<organism evidence="3 4">
    <name type="scientific">Acrodontium crateriforme</name>
    <dbReference type="NCBI Taxonomy" id="150365"/>
    <lineage>
        <taxon>Eukaryota</taxon>
        <taxon>Fungi</taxon>
        <taxon>Dikarya</taxon>
        <taxon>Ascomycota</taxon>
        <taxon>Pezizomycotina</taxon>
        <taxon>Dothideomycetes</taxon>
        <taxon>Dothideomycetidae</taxon>
        <taxon>Mycosphaerellales</taxon>
        <taxon>Teratosphaeriaceae</taxon>
        <taxon>Acrodontium</taxon>
    </lineage>
</organism>
<dbReference type="PANTHER" id="PTHR21054:SF2">
    <property type="entry name" value="MIP04191P"/>
    <property type="match status" value="1"/>
</dbReference>
<dbReference type="Gene3D" id="2.100.10.30">
    <property type="entry name" value="Jacalin-like lectin domain"/>
    <property type="match status" value="1"/>
</dbReference>
<evidence type="ECO:0000313" key="3">
    <source>
        <dbReference type="EMBL" id="WPH04350.1"/>
    </source>
</evidence>
<dbReference type="InterPro" id="IPR036404">
    <property type="entry name" value="Jacalin-like_lectin_dom_sf"/>
</dbReference>
<feature type="compositionally biased region" description="Polar residues" evidence="1">
    <location>
        <begin position="74"/>
        <end position="83"/>
    </location>
</feature>
<reference evidence="3 4" key="1">
    <citation type="submission" date="2023-11" db="EMBL/GenBank/DDBJ databases">
        <title>An acidophilic fungus is an integral part of prey digestion in a carnivorous sundew plant.</title>
        <authorList>
            <person name="Tsai I.J."/>
        </authorList>
    </citation>
    <scope>NUCLEOTIDE SEQUENCE [LARGE SCALE GENOMIC DNA]</scope>
    <source>
        <strain evidence="3">169a</strain>
    </source>
</reference>
<accession>A0AAQ3RCM8</accession>
<feature type="region of interest" description="Disordered" evidence="1">
    <location>
        <begin position="1"/>
        <end position="103"/>
    </location>
</feature>
<dbReference type="InterPro" id="IPR021917">
    <property type="entry name" value="Unchr_Zn-peptidase-like"/>
</dbReference>
<dbReference type="InterPro" id="IPR053002">
    <property type="entry name" value="Metalloproteinase_M10B"/>
</dbReference>
<feature type="domain" description="Jacalin-type lectin" evidence="2">
    <location>
        <begin position="643"/>
        <end position="788"/>
    </location>
</feature>
<dbReference type="Proteomes" id="UP001303373">
    <property type="component" value="Chromosome 12"/>
</dbReference>
<dbReference type="Pfam" id="PF01419">
    <property type="entry name" value="Jacalin"/>
    <property type="match status" value="1"/>
</dbReference>
<sequence>MPAFLKDLGLRRRSKTSLRITKTNNSSGNASSNDFANDEPPPNPSSITLNSFPERHTPPGTLSSTSRSSTFMSNGNGHSNGNKTPPMVGKNGSTTRLPNSQNRYSLVGTPSLNGEFPRPVPATSALAPRVLSITDGSWVNQKILLIAGECADVSRPLDGSLTICHHQDGFPPTSWPVCDSHFKALVYLQPGPNRLRFDFISPKLSTPNGQSQVHSSWMNINYLPLTSAPPLQLCILLASDSAETFDAVPERIQKEGNGLDTAIRKFRMAASLWQAFTAEQMQRNGFGRRVFRYEEEWQTGTLSWRDAESGQMRNEIKIHVIRLNKTVQDIRDLDLAQQYEPAKNKGDLFGIAMDAVRAHFGPRPGQKLYVSCMFLDTHWDKNIGTVRGHAALGGGDETIKLAIFGSHALQSYPSHIEEVVPAFTDCTRTDTNYVANDCNESGSNWEAANIGIGAHMHETGHLLGCPHQEYGIMLRDYTRLNRTFTTREPYSTRTKQQGQRLCLAEDECGWHRLDTLRFRFHPCFQAPSDPTAPAESSIQVWSVDGSVLVTAQSGVAWIELFPEGDDVCHHWIEYFDQNAPGSGGPKLVTLTEQSLRDRLPEKKRKKPLAFRVFSCGGGDHEVQNFAQLASKEGRIKLPDGRPGFKSSKYGSSQMEGSQYQETILGICQKASKLMRNVKVYHGQSIDGIEFFYEDGESALFGKRGGTPGGSDFPLDIRKSETIIGFYLRAGYWIDGIQILTSAGRRSEIFGNATGGSGYTLIPPRGYSIAGIFGSCGPWLDGFGLIITR</sequence>
<evidence type="ECO:0000256" key="1">
    <source>
        <dbReference type="SAM" id="MobiDB-lite"/>
    </source>
</evidence>
<dbReference type="PANTHER" id="PTHR21054">
    <property type="entry name" value="ZINC METALLOPROTEINASE-RELATED"/>
    <property type="match status" value="1"/>
</dbReference>
<feature type="compositionally biased region" description="Polar residues" evidence="1">
    <location>
        <begin position="17"/>
        <end position="35"/>
    </location>
</feature>
<evidence type="ECO:0000313" key="4">
    <source>
        <dbReference type="Proteomes" id="UP001303373"/>
    </source>
</evidence>
<proteinExistence type="predicted"/>
<protein>
    <recommendedName>
        <fullName evidence="2">Jacalin-type lectin domain-containing protein</fullName>
    </recommendedName>
</protein>
<gene>
    <name evidence="3" type="ORF">R9X50_00724000</name>
</gene>
<name>A0AAQ3RCM8_9PEZI</name>
<evidence type="ECO:0000259" key="2">
    <source>
        <dbReference type="PROSITE" id="PS51752"/>
    </source>
</evidence>
<feature type="compositionally biased region" description="Polar residues" evidence="1">
    <location>
        <begin position="91"/>
        <end position="103"/>
    </location>
</feature>
<dbReference type="InterPro" id="IPR001229">
    <property type="entry name" value="Jacalin-like_lectin_dom"/>
</dbReference>
<keyword evidence="4" id="KW-1185">Reference proteome</keyword>
<dbReference type="PROSITE" id="PS51752">
    <property type="entry name" value="JACALIN_LECTIN"/>
    <property type="match status" value="1"/>
</dbReference>
<dbReference type="AlphaFoldDB" id="A0AAQ3RCM8"/>
<dbReference type="Pfam" id="PF12044">
    <property type="entry name" value="Metallopep"/>
    <property type="match status" value="1"/>
</dbReference>
<dbReference type="EMBL" id="CP138591">
    <property type="protein sequence ID" value="WPH04350.1"/>
    <property type="molecule type" value="Genomic_DNA"/>
</dbReference>
<feature type="compositionally biased region" description="Low complexity" evidence="1">
    <location>
        <begin position="61"/>
        <end position="73"/>
    </location>
</feature>
<dbReference type="SUPFAM" id="SSF51101">
    <property type="entry name" value="Mannose-binding lectins"/>
    <property type="match status" value="1"/>
</dbReference>
<dbReference type="GO" id="GO:0005737">
    <property type="term" value="C:cytoplasm"/>
    <property type="evidence" value="ECO:0007669"/>
    <property type="project" value="TreeGrafter"/>
</dbReference>